<dbReference type="EMBL" id="LJCO01000082">
    <property type="protein sequence ID" value="KPV42123.1"/>
    <property type="molecule type" value="Genomic_DNA"/>
</dbReference>
<name>A0A0P9CYT2_9BACL</name>
<dbReference type="PATRIC" id="fig|471514.4.peg.1467"/>
<keyword evidence="3" id="KW-1185">Reference proteome</keyword>
<dbReference type="InterPro" id="IPR006121">
    <property type="entry name" value="HMA_dom"/>
</dbReference>
<sequence length="64" mass="6744">MDTLTLSVHGLNVNAVTKALRQTRGVAGVSVDLGESVAVVTYDETETTAGHLEQVVSATHHRSN</sequence>
<dbReference type="Pfam" id="PF00403">
    <property type="entry name" value="HMA"/>
    <property type="match status" value="1"/>
</dbReference>
<dbReference type="Proteomes" id="UP000050482">
    <property type="component" value="Unassembled WGS sequence"/>
</dbReference>
<organism evidence="2 3">
    <name type="scientific">Alicyclobacillus ferrooxydans</name>
    <dbReference type="NCBI Taxonomy" id="471514"/>
    <lineage>
        <taxon>Bacteria</taxon>
        <taxon>Bacillati</taxon>
        <taxon>Bacillota</taxon>
        <taxon>Bacilli</taxon>
        <taxon>Bacillales</taxon>
        <taxon>Alicyclobacillaceae</taxon>
        <taxon>Alicyclobacillus</taxon>
    </lineage>
</organism>
<dbReference type="SUPFAM" id="SSF55008">
    <property type="entry name" value="HMA, heavy metal-associated domain"/>
    <property type="match status" value="1"/>
</dbReference>
<protein>
    <recommendedName>
        <fullName evidence="1">HMA domain-containing protein</fullName>
    </recommendedName>
</protein>
<gene>
    <name evidence="2" type="ORF">AN477_18910</name>
</gene>
<evidence type="ECO:0000313" key="3">
    <source>
        <dbReference type="Proteomes" id="UP000050482"/>
    </source>
</evidence>
<dbReference type="RefSeq" id="WP_054970748.1">
    <property type="nucleotide sequence ID" value="NZ_LJCO01000082.1"/>
</dbReference>
<dbReference type="CDD" id="cd00371">
    <property type="entry name" value="HMA"/>
    <property type="match status" value="1"/>
</dbReference>
<proteinExistence type="predicted"/>
<dbReference type="GO" id="GO:0046872">
    <property type="term" value="F:metal ion binding"/>
    <property type="evidence" value="ECO:0007669"/>
    <property type="project" value="InterPro"/>
</dbReference>
<dbReference type="InterPro" id="IPR036163">
    <property type="entry name" value="HMA_dom_sf"/>
</dbReference>
<comment type="caution">
    <text evidence="2">The sequence shown here is derived from an EMBL/GenBank/DDBJ whole genome shotgun (WGS) entry which is preliminary data.</text>
</comment>
<evidence type="ECO:0000259" key="1">
    <source>
        <dbReference type="Pfam" id="PF00403"/>
    </source>
</evidence>
<reference evidence="2 3" key="1">
    <citation type="submission" date="2015-09" db="EMBL/GenBank/DDBJ databases">
        <title>Draft genome sequence of Alicyclobacillus ferrooxydans DSM 22381.</title>
        <authorList>
            <person name="Hemp J."/>
        </authorList>
    </citation>
    <scope>NUCLEOTIDE SEQUENCE [LARGE SCALE GENOMIC DNA]</scope>
    <source>
        <strain evidence="2 3">TC-34</strain>
    </source>
</reference>
<feature type="domain" description="HMA" evidence="1">
    <location>
        <begin position="13"/>
        <end position="58"/>
    </location>
</feature>
<evidence type="ECO:0000313" key="2">
    <source>
        <dbReference type="EMBL" id="KPV42123.1"/>
    </source>
</evidence>
<dbReference type="AlphaFoldDB" id="A0A0P9CYT2"/>
<accession>A0A0P9CYT2</accession>
<dbReference type="Gene3D" id="3.30.70.100">
    <property type="match status" value="1"/>
</dbReference>